<dbReference type="UniPathway" id="UPA00246"/>
<dbReference type="EMBL" id="JFKA01000011">
    <property type="protein sequence ID" value="OSQ36433.1"/>
    <property type="molecule type" value="Genomic_DNA"/>
</dbReference>
<comment type="caution">
    <text evidence="11">The sequence shown here is derived from an EMBL/GenBank/DDBJ whole genome shotgun (WGS) entry which is preliminary data.</text>
</comment>
<keyword evidence="10" id="KW-0456">Lyase</keyword>
<comment type="cofactor">
    <cofactor evidence="2">
        <name>Mn(2+)</name>
        <dbReference type="ChEBI" id="CHEBI:29035"/>
    </cofactor>
</comment>
<sequence length="323" mass="35737">MKIALGLEPDVNSKWHYAAQMGLRHAVSIRDVALDCAIWDLPTLARVQQSYADFGFDLQVIEGWIPMDNIKLGRPEGEEEMQRLVRVIENMGALGIGVFCYSWMAIHGWMRTSTTTRLPGGALTTSFDHALIAKDPRTLGEVTVSEDLLWGTLEKFLKRIVPVAEKAGVKLAMHPDDPPLSPLLGVGRIMRSVGAFEQLLALHDSPVNGITLCQANFAAMNADVPATIRKLGRDGRIHFAHFRDIEGEAHKMMETFHDAGKTDMFAAIEAYRDVGFEGLMRPDHAPVLYGEPNEKPGYEALGRLYAVGYMRGLIEAARAVANR</sequence>
<dbReference type="GO" id="GO:0008927">
    <property type="term" value="F:mannonate dehydratase activity"/>
    <property type="evidence" value="ECO:0007669"/>
    <property type="project" value="UniProtKB-EC"/>
</dbReference>
<gene>
    <name evidence="11" type="ORF">TMES_18275</name>
</gene>
<dbReference type="STRING" id="1293891.TMES_18275"/>
<keyword evidence="8" id="KW-0408">Iron</keyword>
<reference evidence="11 12" key="1">
    <citation type="submission" date="2014-03" db="EMBL/GenBank/DDBJ databases">
        <title>The draft genome sequence of Thalassospira mesophila JCM 18969.</title>
        <authorList>
            <person name="Lai Q."/>
            <person name="Shao Z."/>
        </authorList>
    </citation>
    <scope>NUCLEOTIDE SEQUENCE [LARGE SCALE GENOMIC DNA]</scope>
    <source>
        <strain evidence="11 12">JCM 18969</strain>
    </source>
</reference>
<organism evidence="11 12">
    <name type="scientific">Thalassospira mesophila</name>
    <dbReference type="NCBI Taxonomy" id="1293891"/>
    <lineage>
        <taxon>Bacteria</taxon>
        <taxon>Pseudomonadati</taxon>
        <taxon>Pseudomonadota</taxon>
        <taxon>Alphaproteobacteria</taxon>
        <taxon>Rhodospirillales</taxon>
        <taxon>Thalassospiraceae</taxon>
        <taxon>Thalassospira</taxon>
    </lineage>
</organism>
<evidence type="ECO:0000256" key="1">
    <source>
        <dbReference type="ARBA" id="ARBA00001794"/>
    </source>
</evidence>
<evidence type="ECO:0000256" key="6">
    <source>
        <dbReference type="ARBA" id="ARBA00007389"/>
    </source>
</evidence>
<dbReference type="Gene3D" id="3.20.20.150">
    <property type="entry name" value="Divalent-metal-dependent TIM barrel enzymes"/>
    <property type="match status" value="1"/>
</dbReference>
<protein>
    <recommendedName>
        <fullName evidence="7">mannonate dehydratase</fullName>
        <ecNumber evidence="7">4.2.1.8</ecNumber>
    </recommendedName>
</protein>
<comment type="pathway">
    <text evidence="5">Carbohydrate metabolism; pentose and glucuronate interconversion.</text>
</comment>
<dbReference type="Proteomes" id="UP000193391">
    <property type="component" value="Unassembled WGS sequence"/>
</dbReference>
<dbReference type="AlphaFoldDB" id="A0A1Y2KWC9"/>
<evidence type="ECO:0000256" key="2">
    <source>
        <dbReference type="ARBA" id="ARBA00001936"/>
    </source>
</evidence>
<keyword evidence="12" id="KW-1185">Reference proteome</keyword>
<dbReference type="PANTHER" id="PTHR30387:SF2">
    <property type="entry name" value="MANNONATE DEHYDRATASE"/>
    <property type="match status" value="1"/>
</dbReference>
<dbReference type="GO" id="GO:0042840">
    <property type="term" value="P:D-glucuronate catabolic process"/>
    <property type="evidence" value="ECO:0007669"/>
    <property type="project" value="TreeGrafter"/>
</dbReference>
<evidence type="ECO:0000256" key="10">
    <source>
        <dbReference type="ARBA" id="ARBA00023239"/>
    </source>
</evidence>
<comment type="similarity">
    <text evidence="6">Belongs to the mannonate dehydratase family.</text>
</comment>
<dbReference type="EC" id="4.2.1.8" evidence="7"/>
<comment type="catalytic activity">
    <reaction evidence="1">
        <text>D-mannonate = 2-dehydro-3-deoxy-D-gluconate + H2O</text>
        <dbReference type="Rhea" id="RHEA:20097"/>
        <dbReference type="ChEBI" id="CHEBI:15377"/>
        <dbReference type="ChEBI" id="CHEBI:17767"/>
        <dbReference type="ChEBI" id="CHEBI:57990"/>
        <dbReference type="EC" id="4.2.1.8"/>
    </reaction>
</comment>
<dbReference type="PIRSF" id="PIRSF016049">
    <property type="entry name" value="Man_dehyd"/>
    <property type="match status" value="1"/>
</dbReference>
<dbReference type="PANTHER" id="PTHR30387">
    <property type="entry name" value="MANNONATE DEHYDRATASE"/>
    <property type="match status" value="1"/>
</dbReference>
<dbReference type="InterPro" id="IPR036237">
    <property type="entry name" value="Xyl_isomerase-like_sf"/>
</dbReference>
<dbReference type="Pfam" id="PF03786">
    <property type="entry name" value="UxuA"/>
    <property type="match status" value="2"/>
</dbReference>
<dbReference type="SUPFAM" id="SSF51658">
    <property type="entry name" value="Xylose isomerase-like"/>
    <property type="match status" value="1"/>
</dbReference>
<evidence type="ECO:0000313" key="12">
    <source>
        <dbReference type="Proteomes" id="UP000193391"/>
    </source>
</evidence>
<name>A0A1Y2KWC9_9PROT</name>
<evidence type="ECO:0000256" key="3">
    <source>
        <dbReference type="ARBA" id="ARBA00001954"/>
    </source>
</evidence>
<proteinExistence type="inferred from homology"/>
<dbReference type="GO" id="GO:0030145">
    <property type="term" value="F:manganese ion binding"/>
    <property type="evidence" value="ECO:0007669"/>
    <property type="project" value="TreeGrafter"/>
</dbReference>
<comment type="cofactor">
    <cofactor evidence="3">
        <name>Fe(2+)</name>
        <dbReference type="ChEBI" id="CHEBI:29033"/>
    </cofactor>
</comment>
<dbReference type="RefSeq" id="WP_085585242.1">
    <property type="nucleotide sequence ID" value="NZ_JFKA01000011.1"/>
</dbReference>
<dbReference type="InterPro" id="IPR004628">
    <property type="entry name" value="Man_deHydtase"/>
</dbReference>
<evidence type="ECO:0000256" key="9">
    <source>
        <dbReference type="ARBA" id="ARBA00023211"/>
    </source>
</evidence>
<evidence type="ECO:0000256" key="8">
    <source>
        <dbReference type="ARBA" id="ARBA00023004"/>
    </source>
</evidence>
<keyword evidence="9" id="KW-0464">Manganese</keyword>
<evidence type="ECO:0000256" key="5">
    <source>
        <dbReference type="ARBA" id="ARBA00004892"/>
    </source>
</evidence>
<evidence type="ECO:0000256" key="4">
    <source>
        <dbReference type="ARBA" id="ARBA00002713"/>
    </source>
</evidence>
<evidence type="ECO:0000313" key="11">
    <source>
        <dbReference type="EMBL" id="OSQ36433.1"/>
    </source>
</evidence>
<dbReference type="OrthoDB" id="9780250at2"/>
<comment type="function">
    <text evidence="4">Catalyzes the dehydration of D-mannonate.</text>
</comment>
<accession>A0A1Y2KWC9</accession>
<dbReference type="GO" id="GO:0008198">
    <property type="term" value="F:ferrous iron binding"/>
    <property type="evidence" value="ECO:0007669"/>
    <property type="project" value="TreeGrafter"/>
</dbReference>
<evidence type="ECO:0000256" key="7">
    <source>
        <dbReference type="ARBA" id="ARBA00012927"/>
    </source>
</evidence>